<keyword evidence="3" id="KW-1185">Reference proteome</keyword>
<organism evidence="2 3">
    <name type="scientific">Cyclotella atomus</name>
    <dbReference type="NCBI Taxonomy" id="382360"/>
    <lineage>
        <taxon>Eukaryota</taxon>
        <taxon>Sar</taxon>
        <taxon>Stramenopiles</taxon>
        <taxon>Ochrophyta</taxon>
        <taxon>Bacillariophyta</taxon>
        <taxon>Coscinodiscophyceae</taxon>
        <taxon>Thalassiosirophycidae</taxon>
        <taxon>Stephanodiscales</taxon>
        <taxon>Stephanodiscaceae</taxon>
        <taxon>Cyclotella</taxon>
    </lineage>
</organism>
<evidence type="ECO:0000313" key="3">
    <source>
        <dbReference type="Proteomes" id="UP001530400"/>
    </source>
</evidence>
<feature type="chain" id="PRO_5044790058" evidence="1">
    <location>
        <begin position="20"/>
        <end position="179"/>
    </location>
</feature>
<proteinExistence type="predicted"/>
<evidence type="ECO:0000256" key="1">
    <source>
        <dbReference type="SAM" id="SignalP"/>
    </source>
</evidence>
<keyword evidence="1" id="KW-0732">Signal</keyword>
<accession>A0ABD3PSA8</accession>
<feature type="signal peptide" evidence="1">
    <location>
        <begin position="1"/>
        <end position="19"/>
    </location>
</feature>
<dbReference type="Proteomes" id="UP001530400">
    <property type="component" value="Unassembled WGS sequence"/>
</dbReference>
<dbReference type="EMBL" id="JALLPJ020000480">
    <property type="protein sequence ID" value="KAL3790903.1"/>
    <property type="molecule type" value="Genomic_DNA"/>
</dbReference>
<protein>
    <submittedName>
        <fullName evidence="2">Uncharacterized protein</fullName>
    </submittedName>
</protein>
<gene>
    <name evidence="2" type="ORF">ACHAWO_010900</name>
</gene>
<comment type="caution">
    <text evidence="2">The sequence shown here is derived from an EMBL/GenBank/DDBJ whole genome shotgun (WGS) entry which is preliminary data.</text>
</comment>
<reference evidence="2 3" key="1">
    <citation type="submission" date="2024-10" db="EMBL/GenBank/DDBJ databases">
        <title>Updated reference genomes for cyclostephanoid diatoms.</title>
        <authorList>
            <person name="Roberts W.R."/>
            <person name="Alverson A.J."/>
        </authorList>
    </citation>
    <scope>NUCLEOTIDE SEQUENCE [LARGE SCALE GENOMIC DNA]</scope>
    <source>
        <strain evidence="2 3">AJA010-31</strain>
    </source>
</reference>
<name>A0ABD3PSA8_9STRA</name>
<sequence length="179" mass="20093">MNFFTLILYSISTVLPANTFTSYTRHASYQSHLFHSSIDRQSDEKYGRGISHISADINEGEIIAYQDGTWYVDGNAVGDGSEPRIRYMLVDTIQIVWTHNCEHGVLNGFDIAIRNGEHEPVVLDQLGSVEVGGVFEIRNEYVQCGPEQVLAKIPTSFDTDREVHVSLARFLPDEEILTG</sequence>
<dbReference type="AlphaFoldDB" id="A0ABD3PSA8"/>
<evidence type="ECO:0000313" key="2">
    <source>
        <dbReference type="EMBL" id="KAL3790903.1"/>
    </source>
</evidence>